<dbReference type="InterPro" id="IPR001763">
    <property type="entry name" value="Rhodanese-like_dom"/>
</dbReference>
<gene>
    <name evidence="3" type="ordered locus">Desru_1927</name>
</gene>
<dbReference type="STRING" id="696281.Desru_1927"/>
<dbReference type="eggNOG" id="COG2603">
    <property type="taxonomic scope" value="Bacteria"/>
</dbReference>
<dbReference type="RefSeq" id="WP_013841949.1">
    <property type="nucleotide sequence ID" value="NC_015589.1"/>
</dbReference>
<feature type="domain" description="Rhodanese" evidence="2">
    <location>
        <begin position="12"/>
        <end position="133"/>
    </location>
</feature>
<dbReference type="Proteomes" id="UP000009234">
    <property type="component" value="Chromosome"/>
</dbReference>
<evidence type="ECO:0000256" key="1">
    <source>
        <dbReference type="ARBA" id="ARBA00023266"/>
    </source>
</evidence>
<dbReference type="InterPro" id="IPR036873">
    <property type="entry name" value="Rhodanese-like_dom_sf"/>
</dbReference>
<dbReference type="AlphaFoldDB" id="F6DUP8"/>
<dbReference type="PANTHER" id="PTHR30401">
    <property type="entry name" value="TRNA 2-SELENOURIDINE SYNTHASE"/>
    <property type="match status" value="1"/>
</dbReference>
<evidence type="ECO:0000313" key="3">
    <source>
        <dbReference type="EMBL" id="AEG60186.1"/>
    </source>
</evidence>
<dbReference type="Pfam" id="PF00581">
    <property type="entry name" value="Rhodanese"/>
    <property type="match status" value="1"/>
</dbReference>
<reference evidence="4" key="1">
    <citation type="submission" date="2011-05" db="EMBL/GenBank/DDBJ databases">
        <title>Complete sequence of Desulfotomaculum ruminis DSM 2154.</title>
        <authorList>
            <person name="Lucas S."/>
            <person name="Copeland A."/>
            <person name="Lapidus A."/>
            <person name="Cheng J.-F."/>
            <person name="Goodwin L."/>
            <person name="Pitluck S."/>
            <person name="Lu M."/>
            <person name="Detter J.C."/>
            <person name="Han C."/>
            <person name="Tapia R."/>
            <person name="Land M."/>
            <person name="Hauser L."/>
            <person name="Kyrpides N."/>
            <person name="Ivanova N."/>
            <person name="Mikhailova N."/>
            <person name="Pagani I."/>
            <person name="Stams A.J.M."/>
            <person name="Plugge C.M."/>
            <person name="Muyzer G."/>
            <person name="Kuever J."/>
            <person name="Parshina S.N."/>
            <person name="Ivanova A.E."/>
            <person name="Nazina T.N."/>
            <person name="Brambilla E."/>
            <person name="Spring S."/>
            <person name="Klenk H.-P."/>
            <person name="Woyke T."/>
        </authorList>
    </citation>
    <scope>NUCLEOTIDE SEQUENCE [LARGE SCALE GENOMIC DNA]</scope>
    <source>
        <strain evidence="4">ATCC 23193 / DSM 2154 / NCIB 8452 / DL</strain>
    </source>
</reference>
<organism evidence="3 4">
    <name type="scientific">Desulforamulus ruminis (strain ATCC 23193 / DSM 2154 / NCIMB 8452 / DL)</name>
    <name type="common">Desulfotomaculum ruminis</name>
    <dbReference type="NCBI Taxonomy" id="696281"/>
    <lineage>
        <taxon>Bacteria</taxon>
        <taxon>Bacillati</taxon>
        <taxon>Bacillota</taxon>
        <taxon>Clostridia</taxon>
        <taxon>Eubacteriales</taxon>
        <taxon>Peptococcaceae</taxon>
        <taxon>Desulforamulus</taxon>
    </lineage>
</organism>
<evidence type="ECO:0000259" key="2">
    <source>
        <dbReference type="PROSITE" id="PS50206"/>
    </source>
</evidence>
<dbReference type="PANTHER" id="PTHR30401:SF0">
    <property type="entry name" value="TRNA 2-SELENOURIDINE SYNTHASE"/>
    <property type="match status" value="1"/>
</dbReference>
<dbReference type="SMART" id="SM00450">
    <property type="entry name" value="RHOD"/>
    <property type="match status" value="1"/>
</dbReference>
<dbReference type="Pfam" id="PF26341">
    <property type="entry name" value="AAA_SelU"/>
    <property type="match status" value="1"/>
</dbReference>
<dbReference type="GO" id="GO:0002098">
    <property type="term" value="P:tRNA wobble uridine modification"/>
    <property type="evidence" value="ECO:0007669"/>
    <property type="project" value="InterPro"/>
</dbReference>
<dbReference type="HOGENOM" id="CLU_043456_0_0_9"/>
<dbReference type="EMBL" id="CP002780">
    <property type="protein sequence ID" value="AEG60186.1"/>
    <property type="molecule type" value="Genomic_DNA"/>
</dbReference>
<dbReference type="OrthoDB" id="9808735at2"/>
<dbReference type="InterPro" id="IPR017582">
    <property type="entry name" value="SelU"/>
</dbReference>
<dbReference type="Gene3D" id="3.40.50.300">
    <property type="entry name" value="P-loop containing nucleotide triphosphate hydrolases"/>
    <property type="match status" value="1"/>
</dbReference>
<keyword evidence="1" id="KW-0711">Selenium</keyword>
<dbReference type="KEGG" id="dru:Desru_1927"/>
<dbReference type="InterPro" id="IPR058840">
    <property type="entry name" value="AAA_SelU"/>
</dbReference>
<dbReference type="Gene3D" id="3.40.250.10">
    <property type="entry name" value="Rhodanese-like domain"/>
    <property type="match status" value="1"/>
</dbReference>
<dbReference type="NCBIfam" id="TIGR03167">
    <property type="entry name" value="tRNA_sel_U_synt"/>
    <property type="match status" value="1"/>
</dbReference>
<dbReference type="SUPFAM" id="SSF52540">
    <property type="entry name" value="P-loop containing nucleoside triphosphate hydrolases"/>
    <property type="match status" value="1"/>
</dbReference>
<dbReference type="SUPFAM" id="SSF52821">
    <property type="entry name" value="Rhodanese/Cell cycle control phosphatase"/>
    <property type="match status" value="1"/>
</dbReference>
<keyword evidence="4" id="KW-1185">Reference proteome</keyword>
<reference evidence="3 4" key="2">
    <citation type="journal article" date="2012" name="Stand. Genomic Sci.">
        <title>Complete genome sequence of the sulfate-reducing firmicute Desulfotomaculum ruminis type strain (DL(T)).</title>
        <authorList>
            <person name="Spring S."/>
            <person name="Visser M."/>
            <person name="Lu M."/>
            <person name="Copeland A."/>
            <person name="Lapidus A."/>
            <person name="Lucas S."/>
            <person name="Cheng J.F."/>
            <person name="Han C."/>
            <person name="Tapia R."/>
            <person name="Goodwin L.A."/>
            <person name="Pitluck S."/>
            <person name="Ivanova N."/>
            <person name="Land M."/>
            <person name="Hauser L."/>
            <person name="Larimer F."/>
            <person name="Rohde M."/>
            <person name="Goker M."/>
            <person name="Detter J.C."/>
            <person name="Kyrpides N.C."/>
            <person name="Woyke T."/>
            <person name="Schaap P.J."/>
            <person name="Plugge C.M."/>
            <person name="Muyzer G."/>
            <person name="Kuever J."/>
            <person name="Pereira I.A."/>
            <person name="Parshina S.N."/>
            <person name="Bernier-Latmani R."/>
            <person name="Stams A.J."/>
            <person name="Klenk H.P."/>
        </authorList>
    </citation>
    <scope>NUCLEOTIDE SEQUENCE [LARGE SCALE GENOMIC DNA]</scope>
    <source>
        <strain evidence="4">ATCC 23193 / DSM 2154 / NCIB 8452 / DL</strain>
    </source>
</reference>
<proteinExistence type="predicted"/>
<sequence>MSRDISIGEALKVKNVCFIDVRSEGEFAEGSIPGAINIPLFNNEERARVGTTYKQIGTEAAKSLGLEIVGPKFSGLFNQIRSLSKDQNVVLYCWRGGMRSKYASAVLESLGVRIYRVQGGYKSFRRFVYQYLDREKIPHKSIVLHGLTGVGKTLILQKLQQLGYPVLDLEGAAKHRGSVYGKIGLLSSPSQKDFEAQIVENLSPAEAKGMILLECEGRRLGKLIVPPAVLASMERGYRVLLYAPLEVRVQRIIDEYTKGPNRNIEELQKSTLLLKKHLGKTVTEDLIQELSKKNFANVFAYLLTHYYDPLYKYPGGQSNEFDLSIDCSDLEKAANKIAQWVKSLPEYGVPVENGGDMNANRGNLEECTDGEGFFS</sequence>
<dbReference type="NCBIfam" id="NF008750">
    <property type="entry name" value="PRK11784.1-2"/>
    <property type="match status" value="1"/>
</dbReference>
<evidence type="ECO:0000313" key="4">
    <source>
        <dbReference type="Proteomes" id="UP000009234"/>
    </source>
</evidence>
<dbReference type="InterPro" id="IPR027417">
    <property type="entry name" value="P-loop_NTPase"/>
</dbReference>
<name>F6DUP8_DESRL</name>
<accession>F6DUP8</accession>
<dbReference type="PROSITE" id="PS50206">
    <property type="entry name" value="RHODANESE_3"/>
    <property type="match status" value="1"/>
</dbReference>
<protein>
    <submittedName>
        <fullName evidence="3">tRNA 2-selenouridine synthase</fullName>
    </submittedName>
</protein>
<dbReference type="GO" id="GO:0043828">
    <property type="term" value="F:tRNA 2-selenouridine synthase activity"/>
    <property type="evidence" value="ECO:0007669"/>
    <property type="project" value="InterPro"/>
</dbReference>